<protein>
    <submittedName>
        <fullName evidence="1">Uncharacterized protein</fullName>
    </submittedName>
</protein>
<dbReference type="AlphaFoldDB" id="X1IKY2"/>
<dbReference type="EMBL" id="BARU01029426">
    <property type="protein sequence ID" value="GAH66774.1"/>
    <property type="molecule type" value="Genomic_DNA"/>
</dbReference>
<comment type="caution">
    <text evidence="1">The sequence shown here is derived from an EMBL/GenBank/DDBJ whole genome shotgun (WGS) entry which is preliminary data.</text>
</comment>
<gene>
    <name evidence="1" type="ORF">S03H2_46811</name>
</gene>
<evidence type="ECO:0000313" key="1">
    <source>
        <dbReference type="EMBL" id="GAH66774.1"/>
    </source>
</evidence>
<name>X1IKY2_9ZZZZ</name>
<reference evidence="1" key="1">
    <citation type="journal article" date="2014" name="Front. Microbiol.">
        <title>High frequency of phylogenetically diverse reductive dehalogenase-homologous genes in deep subseafloor sedimentary metagenomes.</title>
        <authorList>
            <person name="Kawai M."/>
            <person name="Futagami T."/>
            <person name="Toyoda A."/>
            <person name="Takaki Y."/>
            <person name="Nishi S."/>
            <person name="Hori S."/>
            <person name="Arai W."/>
            <person name="Tsubouchi T."/>
            <person name="Morono Y."/>
            <person name="Uchiyama I."/>
            <person name="Ito T."/>
            <person name="Fujiyama A."/>
            <person name="Inagaki F."/>
            <person name="Takami H."/>
        </authorList>
    </citation>
    <scope>NUCLEOTIDE SEQUENCE</scope>
    <source>
        <strain evidence="1">Expedition CK06-06</strain>
    </source>
</reference>
<sequence length="38" mass="4188">MATGMDDITLFSQFPGFGDAEEIKPVPVSLLWDPDTMD</sequence>
<proteinExistence type="predicted"/>
<accession>X1IKY2</accession>
<organism evidence="1">
    <name type="scientific">marine sediment metagenome</name>
    <dbReference type="NCBI Taxonomy" id="412755"/>
    <lineage>
        <taxon>unclassified sequences</taxon>
        <taxon>metagenomes</taxon>
        <taxon>ecological metagenomes</taxon>
    </lineage>
</organism>
<feature type="non-terminal residue" evidence="1">
    <location>
        <position position="38"/>
    </location>
</feature>